<dbReference type="STRING" id="282301.A0A267GIT7"/>
<accession>A0A267GIT7</accession>
<dbReference type="Proteomes" id="UP000215902">
    <property type="component" value="Unassembled WGS sequence"/>
</dbReference>
<dbReference type="GO" id="GO:0005783">
    <property type="term" value="C:endoplasmic reticulum"/>
    <property type="evidence" value="ECO:0007669"/>
    <property type="project" value="TreeGrafter"/>
</dbReference>
<sequence>MGEPRLPQNLQGLLRFCMQVGDNPPTSADVASMDPERARWLQEAMDSLTVDIGKQLRERIAKLLQNADPAADGDSEAAEKCLDCLEETKDLCDNLDVANDFIKLGGLDAAAYVCQRCGGRLRSAALHLLAGLFQNNPFAQVAGLGCVRDLVCAVGDVGNSGGGSDDGDVRFAALSALSCLVRDCPAAQTACVQAGGLPAIAGCLRLGDGVSDDQQRRRRRLRRKAAFLLASLAGEESDSLADRLADDSGGVVVASLIDSVSELVDATDDAKSADEGGEDDEAAAAERLDWLEHALRCLLLLCQRRPRLLDNVGQRSRLEAGLASLLSSPSLRCLPELGELADRLLALSQRQQKTEGGGEEAVDR</sequence>
<proteinExistence type="predicted"/>
<dbReference type="OrthoDB" id="10250458at2759"/>
<dbReference type="EMBL" id="NIVC01000299">
    <property type="protein sequence ID" value="PAA85968.1"/>
    <property type="molecule type" value="Genomic_DNA"/>
</dbReference>
<dbReference type="InterPro" id="IPR011989">
    <property type="entry name" value="ARM-like"/>
</dbReference>
<evidence type="ECO:0000313" key="2">
    <source>
        <dbReference type="Proteomes" id="UP000215902"/>
    </source>
</evidence>
<dbReference type="PANTHER" id="PTHR19316">
    <property type="entry name" value="PROTEIN FOLDING REGULATOR"/>
    <property type="match status" value="1"/>
</dbReference>
<dbReference type="AlphaFoldDB" id="A0A267GIT7"/>
<protein>
    <recommendedName>
        <fullName evidence="3">Nucleotide exchange factor Fes1 domain-containing protein</fullName>
    </recommendedName>
</protein>
<name>A0A267GIT7_9PLAT</name>
<dbReference type="InterPro" id="IPR050693">
    <property type="entry name" value="Hsp70_NEF-Inhibitors"/>
</dbReference>
<organism evidence="1 2">
    <name type="scientific">Macrostomum lignano</name>
    <dbReference type="NCBI Taxonomy" id="282301"/>
    <lineage>
        <taxon>Eukaryota</taxon>
        <taxon>Metazoa</taxon>
        <taxon>Spiralia</taxon>
        <taxon>Lophotrochozoa</taxon>
        <taxon>Platyhelminthes</taxon>
        <taxon>Rhabditophora</taxon>
        <taxon>Macrostomorpha</taxon>
        <taxon>Macrostomida</taxon>
        <taxon>Macrostomidae</taxon>
        <taxon>Macrostomum</taxon>
    </lineage>
</organism>
<keyword evidence="2" id="KW-1185">Reference proteome</keyword>
<evidence type="ECO:0008006" key="3">
    <source>
        <dbReference type="Google" id="ProtNLM"/>
    </source>
</evidence>
<dbReference type="Gene3D" id="1.25.10.10">
    <property type="entry name" value="Leucine-rich Repeat Variant"/>
    <property type="match status" value="1"/>
</dbReference>
<dbReference type="InterPro" id="IPR016024">
    <property type="entry name" value="ARM-type_fold"/>
</dbReference>
<evidence type="ECO:0000313" key="1">
    <source>
        <dbReference type="EMBL" id="PAA85968.1"/>
    </source>
</evidence>
<dbReference type="PANTHER" id="PTHR19316:SF18">
    <property type="entry name" value="HSP70-BINDING PROTEIN 1"/>
    <property type="match status" value="1"/>
</dbReference>
<dbReference type="GO" id="GO:0000774">
    <property type="term" value="F:adenyl-nucleotide exchange factor activity"/>
    <property type="evidence" value="ECO:0007669"/>
    <property type="project" value="TreeGrafter"/>
</dbReference>
<comment type="caution">
    <text evidence="1">The sequence shown here is derived from an EMBL/GenBank/DDBJ whole genome shotgun (WGS) entry which is preliminary data.</text>
</comment>
<dbReference type="SUPFAM" id="SSF48371">
    <property type="entry name" value="ARM repeat"/>
    <property type="match status" value="1"/>
</dbReference>
<gene>
    <name evidence="1" type="ORF">BOX15_Mlig023369g3</name>
</gene>
<reference evidence="1 2" key="1">
    <citation type="submission" date="2017-06" db="EMBL/GenBank/DDBJ databases">
        <title>A platform for efficient transgenesis in Macrostomum lignano, a flatworm model organism for stem cell research.</title>
        <authorList>
            <person name="Berezikov E."/>
        </authorList>
    </citation>
    <scope>NUCLEOTIDE SEQUENCE [LARGE SCALE GENOMIC DNA]</scope>
    <source>
        <strain evidence="1">DV1</strain>
        <tissue evidence="1">Whole organism</tissue>
    </source>
</reference>